<dbReference type="InterPro" id="IPR001584">
    <property type="entry name" value="Integrase_cat-core"/>
</dbReference>
<gene>
    <name evidence="3" type="ORF">GCM10010517_30880</name>
</gene>
<dbReference type="PANTHER" id="PTHR46889:SF4">
    <property type="entry name" value="TRANSPOSASE INSO FOR INSERTION SEQUENCE ELEMENT IS911B-RELATED"/>
    <property type="match status" value="1"/>
</dbReference>
<evidence type="ECO:0000313" key="4">
    <source>
        <dbReference type="Proteomes" id="UP001500831"/>
    </source>
</evidence>
<dbReference type="PANTHER" id="PTHR46889">
    <property type="entry name" value="TRANSPOSASE INSF FOR INSERTION SEQUENCE IS3B-RELATED"/>
    <property type="match status" value="1"/>
</dbReference>
<dbReference type="RefSeq" id="WP_344971786.1">
    <property type="nucleotide sequence ID" value="NZ_BAAAVI010000019.1"/>
</dbReference>
<evidence type="ECO:0000313" key="3">
    <source>
        <dbReference type="EMBL" id="GAA2870621.1"/>
    </source>
</evidence>
<proteinExistence type="predicted"/>
<evidence type="ECO:0000259" key="2">
    <source>
        <dbReference type="Pfam" id="PF13683"/>
    </source>
</evidence>
<name>A0ABN3VZN1_9ACTN</name>
<dbReference type="InterPro" id="IPR050900">
    <property type="entry name" value="Transposase_IS3/IS150/IS904"/>
</dbReference>
<protein>
    <recommendedName>
        <fullName evidence="2">Integrase catalytic domain-containing protein</fullName>
    </recommendedName>
</protein>
<dbReference type="Pfam" id="PF13683">
    <property type="entry name" value="rve_3"/>
    <property type="match status" value="1"/>
</dbReference>
<comment type="caution">
    <text evidence="3">The sequence shown here is derived from an EMBL/GenBank/DDBJ whole genome shotgun (WGS) entry which is preliminary data.</text>
</comment>
<feature type="compositionally biased region" description="Pro residues" evidence="1">
    <location>
        <begin position="137"/>
        <end position="146"/>
    </location>
</feature>
<feature type="compositionally biased region" description="Basic and acidic residues" evidence="1">
    <location>
        <begin position="160"/>
        <end position="173"/>
    </location>
</feature>
<keyword evidence="4" id="KW-1185">Reference proteome</keyword>
<feature type="compositionally biased region" description="Polar residues" evidence="1">
    <location>
        <begin position="179"/>
        <end position="188"/>
    </location>
</feature>
<sequence>MVQSMGRVGYALDNAAAEAVNNSLKVEYVHHHRFRTRAEVRLKVTTWIADFCNTNRRHSADNGLAPITFERYMIEKRTASLALPRTAVAWNRSHASRGLAASVSSQDAMATIEAMTAIAPWSVLGNQPAITEGRKPPGGPMRPPGNEPDVQAIKKTTHSQVDEGRAGGTRTRDPGIMSPNRSDIRSSI</sequence>
<feature type="region of interest" description="Disordered" evidence="1">
    <location>
        <begin position="127"/>
        <end position="188"/>
    </location>
</feature>
<dbReference type="EMBL" id="BAAAVI010000019">
    <property type="protein sequence ID" value="GAA2870621.1"/>
    <property type="molecule type" value="Genomic_DNA"/>
</dbReference>
<dbReference type="SUPFAM" id="SSF53098">
    <property type="entry name" value="Ribonuclease H-like"/>
    <property type="match status" value="1"/>
</dbReference>
<reference evidence="3 4" key="1">
    <citation type="journal article" date="2019" name="Int. J. Syst. Evol. Microbiol.">
        <title>The Global Catalogue of Microorganisms (GCM) 10K type strain sequencing project: providing services to taxonomists for standard genome sequencing and annotation.</title>
        <authorList>
            <consortium name="The Broad Institute Genomics Platform"/>
            <consortium name="The Broad Institute Genome Sequencing Center for Infectious Disease"/>
            <person name="Wu L."/>
            <person name="Ma J."/>
        </authorList>
    </citation>
    <scope>NUCLEOTIDE SEQUENCE [LARGE SCALE GENOMIC DNA]</scope>
    <source>
        <strain evidence="3 4">JCM 6242</strain>
    </source>
</reference>
<dbReference type="InterPro" id="IPR012337">
    <property type="entry name" value="RNaseH-like_sf"/>
</dbReference>
<evidence type="ECO:0000256" key="1">
    <source>
        <dbReference type="SAM" id="MobiDB-lite"/>
    </source>
</evidence>
<dbReference type="Proteomes" id="UP001500831">
    <property type="component" value="Unassembled WGS sequence"/>
</dbReference>
<feature type="domain" description="Integrase catalytic" evidence="2">
    <location>
        <begin position="3"/>
        <end position="66"/>
    </location>
</feature>
<accession>A0ABN3VZN1</accession>
<organism evidence="3 4">
    <name type="scientific">Streptosporangium fragile</name>
    <dbReference type="NCBI Taxonomy" id="46186"/>
    <lineage>
        <taxon>Bacteria</taxon>
        <taxon>Bacillati</taxon>
        <taxon>Actinomycetota</taxon>
        <taxon>Actinomycetes</taxon>
        <taxon>Streptosporangiales</taxon>
        <taxon>Streptosporangiaceae</taxon>
        <taxon>Streptosporangium</taxon>
    </lineage>
</organism>